<name>A0ABV9G9K2_9ACTN</name>
<keyword evidence="3" id="KW-1185">Reference proteome</keyword>
<reference evidence="3" key="1">
    <citation type="journal article" date="2019" name="Int. J. Syst. Evol. Microbiol.">
        <title>The Global Catalogue of Microorganisms (GCM) 10K type strain sequencing project: providing services to taxonomists for standard genome sequencing and annotation.</title>
        <authorList>
            <consortium name="The Broad Institute Genomics Platform"/>
            <consortium name="The Broad Institute Genome Sequencing Center for Infectious Disease"/>
            <person name="Wu L."/>
            <person name="Ma J."/>
        </authorList>
    </citation>
    <scope>NUCLEOTIDE SEQUENCE [LARGE SCALE GENOMIC DNA]</scope>
    <source>
        <strain evidence="3">CGMCC 4.7139</strain>
    </source>
</reference>
<organism evidence="2 3">
    <name type="scientific">Streptomyces maoxianensis</name>
    <dbReference type="NCBI Taxonomy" id="1459942"/>
    <lineage>
        <taxon>Bacteria</taxon>
        <taxon>Bacillati</taxon>
        <taxon>Actinomycetota</taxon>
        <taxon>Actinomycetes</taxon>
        <taxon>Kitasatosporales</taxon>
        <taxon>Streptomycetaceae</taxon>
        <taxon>Streptomyces</taxon>
    </lineage>
</organism>
<feature type="region of interest" description="Disordered" evidence="1">
    <location>
        <begin position="17"/>
        <end position="37"/>
    </location>
</feature>
<evidence type="ECO:0000313" key="3">
    <source>
        <dbReference type="Proteomes" id="UP001595993"/>
    </source>
</evidence>
<proteinExistence type="predicted"/>
<dbReference type="Proteomes" id="UP001595993">
    <property type="component" value="Unassembled WGS sequence"/>
</dbReference>
<evidence type="ECO:0000313" key="2">
    <source>
        <dbReference type="EMBL" id="MFC4609760.1"/>
    </source>
</evidence>
<accession>A0ABV9G9K2</accession>
<dbReference type="RefSeq" id="WP_381196931.1">
    <property type="nucleotide sequence ID" value="NZ_JBHSFE010000014.1"/>
</dbReference>
<gene>
    <name evidence="2" type="ORF">ACFO9E_18345</name>
</gene>
<comment type="caution">
    <text evidence="2">The sequence shown here is derived from an EMBL/GenBank/DDBJ whole genome shotgun (WGS) entry which is preliminary data.</text>
</comment>
<evidence type="ECO:0000256" key="1">
    <source>
        <dbReference type="SAM" id="MobiDB-lite"/>
    </source>
</evidence>
<sequence length="56" mass="5899">MSQAVCSVCGEPAQQVQPNDWIAPWGPPPDWSHTDGSSLCPTMVTGGVGPCEPEFI</sequence>
<dbReference type="EMBL" id="JBHSFE010000014">
    <property type="protein sequence ID" value="MFC4609760.1"/>
    <property type="molecule type" value="Genomic_DNA"/>
</dbReference>
<protein>
    <submittedName>
        <fullName evidence="2">Uncharacterized protein</fullName>
    </submittedName>
</protein>